<feature type="domain" description="CinA C-terminal" evidence="1">
    <location>
        <begin position="4"/>
        <end position="157"/>
    </location>
</feature>
<dbReference type="Gene3D" id="3.90.950.20">
    <property type="entry name" value="CinA-like"/>
    <property type="match status" value="1"/>
</dbReference>
<dbReference type="OrthoDB" id="9801454at2"/>
<accession>A0A364NJC5</accession>
<dbReference type="AlphaFoldDB" id="A0A364NJC5"/>
<dbReference type="InterPro" id="IPR008136">
    <property type="entry name" value="CinA_C"/>
</dbReference>
<evidence type="ECO:0000313" key="3">
    <source>
        <dbReference type="Proteomes" id="UP000250744"/>
    </source>
</evidence>
<dbReference type="EMBL" id="QKRX01000012">
    <property type="protein sequence ID" value="RAU17144.1"/>
    <property type="molecule type" value="Genomic_DNA"/>
</dbReference>
<dbReference type="InterPro" id="IPR036653">
    <property type="entry name" value="CinA-like_C"/>
</dbReference>
<dbReference type="Pfam" id="PF02464">
    <property type="entry name" value="CinA"/>
    <property type="match status" value="1"/>
</dbReference>
<gene>
    <name evidence="2" type="ORF">DN062_14650</name>
</gene>
<dbReference type="SUPFAM" id="SSF142433">
    <property type="entry name" value="CinA-like"/>
    <property type="match status" value="1"/>
</dbReference>
<evidence type="ECO:0000313" key="2">
    <source>
        <dbReference type="EMBL" id="RAU17144.1"/>
    </source>
</evidence>
<proteinExistence type="predicted"/>
<evidence type="ECO:0000259" key="1">
    <source>
        <dbReference type="Pfam" id="PF02464"/>
    </source>
</evidence>
<comment type="caution">
    <text evidence="2">The sequence shown here is derived from an EMBL/GenBank/DDBJ whole genome shotgun (WGS) entry which is preliminary data.</text>
</comment>
<keyword evidence="3" id="KW-1185">Reference proteome</keyword>
<protein>
    <submittedName>
        <fullName evidence="2">Damage-inducible protein CinA</fullName>
    </submittedName>
</protein>
<dbReference type="RefSeq" id="WP_112160047.1">
    <property type="nucleotide sequence ID" value="NZ_QKRX01000012.1"/>
</dbReference>
<sequence length="160" mass="16778">MHIKKLAAEVGDLLREYRAHVSTAESCTGGGIAEAITSIPGSSAWYEYGFVTYSNTAKTELLAVNAALIEAKGAVSEDVVKAMAEGALHKSGADISVAVSGVAGPDGGTPLKPVGTVWLAWAIKGQPTRTCLSFFQGDRDSIREQTIIQALEGILAYLPR</sequence>
<dbReference type="Proteomes" id="UP000250744">
    <property type="component" value="Unassembled WGS sequence"/>
</dbReference>
<name>A0A364NJC5_9GAMM</name>
<dbReference type="NCBIfam" id="TIGR00199">
    <property type="entry name" value="PncC_domain"/>
    <property type="match status" value="1"/>
</dbReference>
<organism evidence="2 3">
    <name type="scientific">Nitrincola tibetensis</name>
    <dbReference type="NCBI Taxonomy" id="2219697"/>
    <lineage>
        <taxon>Bacteria</taxon>
        <taxon>Pseudomonadati</taxon>
        <taxon>Pseudomonadota</taxon>
        <taxon>Gammaproteobacteria</taxon>
        <taxon>Oceanospirillales</taxon>
        <taxon>Oceanospirillaceae</taxon>
        <taxon>Nitrincola</taxon>
    </lineage>
</organism>
<reference evidence="2 3" key="1">
    <citation type="submission" date="2018-06" db="EMBL/GenBank/DDBJ databases">
        <title>Nitrincola tibetense sp. nov., isolated from Lake XuguoCo on Tibetan Plateau.</title>
        <authorList>
            <person name="Xing P."/>
        </authorList>
    </citation>
    <scope>NUCLEOTIDE SEQUENCE [LARGE SCALE GENOMIC DNA]</scope>
    <source>
        <strain evidence="3">xg18</strain>
    </source>
</reference>